<feature type="compositionally biased region" description="Polar residues" evidence="1">
    <location>
        <begin position="229"/>
        <end position="241"/>
    </location>
</feature>
<protein>
    <submittedName>
        <fullName evidence="2">Uncharacterized protein</fullName>
    </submittedName>
</protein>
<dbReference type="EMBL" id="NBNE01012895">
    <property type="protein sequence ID" value="OWY95467.1"/>
    <property type="molecule type" value="Genomic_DNA"/>
</dbReference>
<sequence length="322" mass="36976">MLGKRSRTVLHHSVGRKPSLRDVVEADTDDDEGRGAFRSSRTQRWVSNTGMHPRFQGKSSRYILERMQQSERASFPRLPPVYHGVWEFGFLSRGLTLMHCRPVDLWNQVHAQDTDVSFTDFSERNTLVQHKPVLVGLTALRSLKIFAQAFYADELSALIECVVAFVNPYKAISDSDTIAYGLMENERFGKFWAFVDARDLVSVQGVQYKIYRVDEELMELMDLRRSLRGSDSNQYRGQKNATPRRGDSHRRQSPIPASVLAALQRQGDKKLCMKWISVGCSGNSSGGFDNKRAYFRPKELPHIVRTYIKERFNRLAPEPKEE</sequence>
<name>A0A225UQU4_9STRA</name>
<evidence type="ECO:0000313" key="2">
    <source>
        <dbReference type="EMBL" id="OWY95467.1"/>
    </source>
</evidence>
<evidence type="ECO:0000256" key="1">
    <source>
        <dbReference type="SAM" id="MobiDB-lite"/>
    </source>
</evidence>
<proteinExistence type="predicted"/>
<evidence type="ECO:0000313" key="3">
    <source>
        <dbReference type="Proteomes" id="UP000198211"/>
    </source>
</evidence>
<dbReference type="OrthoDB" id="126155at2759"/>
<dbReference type="Proteomes" id="UP000198211">
    <property type="component" value="Unassembled WGS sequence"/>
</dbReference>
<organism evidence="2 3">
    <name type="scientific">Phytophthora megakarya</name>
    <dbReference type="NCBI Taxonomy" id="4795"/>
    <lineage>
        <taxon>Eukaryota</taxon>
        <taxon>Sar</taxon>
        <taxon>Stramenopiles</taxon>
        <taxon>Oomycota</taxon>
        <taxon>Peronosporomycetes</taxon>
        <taxon>Peronosporales</taxon>
        <taxon>Peronosporaceae</taxon>
        <taxon>Phytophthora</taxon>
    </lineage>
</organism>
<gene>
    <name evidence="2" type="ORF">PHMEG_00034519</name>
</gene>
<comment type="caution">
    <text evidence="2">The sequence shown here is derived from an EMBL/GenBank/DDBJ whole genome shotgun (WGS) entry which is preliminary data.</text>
</comment>
<reference evidence="3" key="1">
    <citation type="submission" date="2017-03" db="EMBL/GenBank/DDBJ databases">
        <title>Phytopthora megakarya and P. palmivora, two closely related causual agents of cacao black pod achieved similar genome size and gene model numbers by different mechanisms.</title>
        <authorList>
            <person name="Ali S."/>
            <person name="Shao J."/>
            <person name="Larry D.J."/>
            <person name="Kronmiller B."/>
            <person name="Shen D."/>
            <person name="Strem M.D."/>
            <person name="Melnick R.L."/>
            <person name="Guiltinan M.J."/>
            <person name="Tyler B.M."/>
            <person name="Meinhardt L.W."/>
            <person name="Bailey B.A."/>
        </authorList>
    </citation>
    <scope>NUCLEOTIDE SEQUENCE [LARGE SCALE GENOMIC DNA]</scope>
    <source>
        <strain evidence="3">zdho120</strain>
    </source>
</reference>
<feature type="region of interest" description="Disordered" evidence="1">
    <location>
        <begin position="229"/>
        <end position="254"/>
    </location>
</feature>
<dbReference type="AlphaFoldDB" id="A0A225UQU4"/>
<keyword evidence="3" id="KW-1185">Reference proteome</keyword>
<accession>A0A225UQU4</accession>